<sequence>LNHLIWDSAYNSLTDKHLAGYFSNTRIRRHLQRAGLITRSGRIVPDKEYRHRLIQRAHQRHIRECLAQAIFHKVLEMERVHQIEIKRKLEEFARRERVHKIKVERSKRYEEDIIRILSPRPPTGARGIRKQHSGPEGENSESSESPGSSRPNTAPGKMQRPVRLKPIHSNSTTASLRRSAPYRLLESSNENAQPFNCTMDKESRRRLTTTEPYGGISPYCLPVINNFVTPVPPATKRKERGVKVPPSSTLRGRRLRPTTDPPMLRSSVHQSRVCVNMIYFGKTVHLSHDLTDMRDEVKVFQQHCGGENLCVFKGRLREGETFQFISRRHRGFPFSLTFFLNGLQVERLSSCCEFKHRKGPRLGGRHGHFGFCGVEGASPCYKCIIAMGLDKKPTPPPKRVKEDEGREESVLSPKDGAGMETERTGDDASSHSECKTSQPQDVKTQVKKETAEEDKVRDGIMTETSEYKKNHDYAKKYIKRELFQILSIQCISKNFLSPSDYEEDFEADDEGPADDDRAKEKKSSSPSPGTERQVKEERDASETEDDEKYGGGISCLNTSFKYCMRRK</sequence>
<evidence type="ECO:0000313" key="4">
    <source>
        <dbReference type="Proteomes" id="UP000694568"/>
    </source>
</evidence>
<accession>A0A8D0A796</accession>
<feature type="region of interest" description="Disordered" evidence="1">
    <location>
        <begin position="114"/>
        <end position="177"/>
    </location>
</feature>
<feature type="compositionally biased region" description="Low complexity" evidence="1">
    <location>
        <begin position="134"/>
        <end position="149"/>
    </location>
</feature>
<dbReference type="AlphaFoldDB" id="A0A8D0A796"/>
<feature type="domain" description="DUF4590" evidence="2">
    <location>
        <begin position="285"/>
        <end position="398"/>
    </location>
</feature>
<feature type="region of interest" description="Disordered" evidence="1">
    <location>
        <begin position="501"/>
        <end position="555"/>
    </location>
</feature>
<name>A0A8D0A796_SANLU</name>
<reference evidence="3" key="2">
    <citation type="submission" date="2025-09" db="UniProtKB">
        <authorList>
            <consortium name="Ensembl"/>
        </authorList>
    </citation>
    <scope>IDENTIFICATION</scope>
</reference>
<dbReference type="Proteomes" id="UP000694568">
    <property type="component" value="Unplaced"/>
</dbReference>
<feature type="compositionally biased region" description="Basic and acidic residues" evidence="1">
    <location>
        <begin position="420"/>
        <end position="434"/>
    </location>
</feature>
<dbReference type="Pfam" id="PF15257">
    <property type="entry name" value="DUF4590"/>
    <property type="match status" value="1"/>
</dbReference>
<feature type="compositionally biased region" description="Basic and acidic residues" evidence="1">
    <location>
        <begin position="514"/>
        <end position="523"/>
    </location>
</feature>
<feature type="compositionally biased region" description="Basic and acidic residues" evidence="1">
    <location>
        <begin position="444"/>
        <end position="457"/>
    </location>
</feature>
<feature type="compositionally biased region" description="Basic and acidic residues" evidence="1">
    <location>
        <begin position="532"/>
        <end position="541"/>
    </location>
</feature>
<evidence type="ECO:0000256" key="1">
    <source>
        <dbReference type="SAM" id="MobiDB-lite"/>
    </source>
</evidence>
<dbReference type="InterPro" id="IPR027962">
    <property type="entry name" value="ERICH3"/>
</dbReference>
<proteinExistence type="predicted"/>
<feature type="compositionally biased region" description="Basic and acidic residues" evidence="1">
    <location>
        <begin position="392"/>
        <end position="409"/>
    </location>
</feature>
<organism evidence="3 4">
    <name type="scientific">Sander lucioperca</name>
    <name type="common">Pike-perch</name>
    <name type="synonym">Perca lucioperca</name>
    <dbReference type="NCBI Taxonomy" id="283035"/>
    <lineage>
        <taxon>Eukaryota</taxon>
        <taxon>Metazoa</taxon>
        <taxon>Chordata</taxon>
        <taxon>Craniata</taxon>
        <taxon>Vertebrata</taxon>
        <taxon>Euteleostomi</taxon>
        <taxon>Actinopterygii</taxon>
        <taxon>Neopterygii</taxon>
        <taxon>Teleostei</taxon>
        <taxon>Neoteleostei</taxon>
        <taxon>Acanthomorphata</taxon>
        <taxon>Eupercaria</taxon>
        <taxon>Perciformes</taxon>
        <taxon>Percoidei</taxon>
        <taxon>Percidae</taxon>
        <taxon>Luciopercinae</taxon>
        <taxon>Sander</taxon>
    </lineage>
</organism>
<keyword evidence="4" id="KW-1185">Reference proteome</keyword>
<protein>
    <submittedName>
        <fullName evidence="3">Glutamate-rich 3</fullName>
    </submittedName>
</protein>
<feature type="region of interest" description="Disordered" evidence="1">
    <location>
        <begin position="232"/>
        <end position="266"/>
    </location>
</feature>
<reference evidence="3" key="1">
    <citation type="submission" date="2025-08" db="UniProtKB">
        <authorList>
            <consortium name="Ensembl"/>
        </authorList>
    </citation>
    <scope>IDENTIFICATION</scope>
</reference>
<dbReference type="PANTHER" id="PTHR23034:SF2">
    <property type="entry name" value="GLUTAMATE-RICH PROTEIN 3"/>
    <property type="match status" value="1"/>
</dbReference>
<evidence type="ECO:0000259" key="2">
    <source>
        <dbReference type="Pfam" id="PF15257"/>
    </source>
</evidence>
<dbReference type="PANTHER" id="PTHR23034">
    <property type="entry name" value="GLUTAMATE-RICH PROTEIN 3"/>
    <property type="match status" value="1"/>
</dbReference>
<feature type="region of interest" description="Disordered" evidence="1">
    <location>
        <begin position="392"/>
        <end position="457"/>
    </location>
</feature>
<feature type="compositionally biased region" description="Acidic residues" evidence="1">
    <location>
        <begin position="501"/>
        <end position="513"/>
    </location>
</feature>
<dbReference type="Ensembl" id="ENSSLUT00000051386.1">
    <property type="protein sequence ID" value="ENSSLUP00000049899.1"/>
    <property type="gene ID" value="ENSSLUG00000021762.1"/>
</dbReference>
<evidence type="ECO:0000313" key="3">
    <source>
        <dbReference type="Ensembl" id="ENSSLUP00000049899.1"/>
    </source>
</evidence>
<dbReference type="InterPro" id="IPR048257">
    <property type="entry name" value="DUF4590"/>
</dbReference>
<dbReference type="GeneTree" id="ENSGT00530000064485"/>